<evidence type="ECO:0000256" key="5">
    <source>
        <dbReference type="SAM" id="Phobius"/>
    </source>
</evidence>
<dbReference type="Pfam" id="PF07690">
    <property type="entry name" value="MFS_1"/>
    <property type="match status" value="1"/>
</dbReference>
<comment type="subcellular location">
    <subcellularLocation>
        <location evidence="1">Membrane</location>
        <topology evidence="1">Multi-pass membrane protein</topology>
    </subcellularLocation>
</comment>
<dbReference type="AlphaFoldDB" id="A0AAD8DRX4"/>
<dbReference type="InterPro" id="IPR036259">
    <property type="entry name" value="MFS_trans_sf"/>
</dbReference>
<dbReference type="CDD" id="cd17317">
    <property type="entry name" value="MFS_SLC22"/>
    <property type="match status" value="1"/>
</dbReference>
<feature type="transmembrane region" description="Helical" evidence="5">
    <location>
        <begin position="306"/>
        <end position="325"/>
    </location>
</feature>
<evidence type="ECO:0000259" key="6">
    <source>
        <dbReference type="PROSITE" id="PS50850"/>
    </source>
</evidence>
<dbReference type="Gene3D" id="1.20.1250.20">
    <property type="entry name" value="MFS general substrate transporter like domains"/>
    <property type="match status" value="1"/>
</dbReference>
<feature type="transmembrane region" description="Helical" evidence="5">
    <location>
        <begin position="244"/>
        <end position="266"/>
    </location>
</feature>
<feature type="domain" description="Major facilitator superfamily (MFS) profile" evidence="6">
    <location>
        <begin position="77"/>
        <end position="565"/>
    </location>
</feature>
<keyword evidence="8" id="KW-1185">Reference proteome</keyword>
<evidence type="ECO:0000256" key="3">
    <source>
        <dbReference type="ARBA" id="ARBA00022989"/>
    </source>
</evidence>
<feature type="transmembrane region" description="Helical" evidence="5">
    <location>
        <begin position="513"/>
        <end position="531"/>
    </location>
</feature>
<feature type="transmembrane region" description="Helical" evidence="5">
    <location>
        <begin position="220"/>
        <end position="238"/>
    </location>
</feature>
<dbReference type="PROSITE" id="PS00216">
    <property type="entry name" value="SUGAR_TRANSPORT_1"/>
    <property type="match status" value="2"/>
</dbReference>
<evidence type="ECO:0000313" key="8">
    <source>
        <dbReference type="Proteomes" id="UP001231518"/>
    </source>
</evidence>
<feature type="transmembrane region" description="Helical" evidence="5">
    <location>
        <begin position="481"/>
        <end position="501"/>
    </location>
</feature>
<gene>
    <name evidence="7" type="ORF">PYW07_003519</name>
</gene>
<evidence type="ECO:0000256" key="1">
    <source>
        <dbReference type="ARBA" id="ARBA00004141"/>
    </source>
</evidence>
<evidence type="ECO:0000256" key="2">
    <source>
        <dbReference type="ARBA" id="ARBA00022692"/>
    </source>
</evidence>
<dbReference type="EMBL" id="JARGEI010000017">
    <property type="protein sequence ID" value="KAJ8716892.1"/>
    <property type="molecule type" value="Genomic_DNA"/>
</dbReference>
<feature type="transmembrane region" description="Helical" evidence="5">
    <location>
        <begin position="75"/>
        <end position="96"/>
    </location>
</feature>
<organism evidence="7 8">
    <name type="scientific">Mythimna separata</name>
    <name type="common">Oriental armyworm</name>
    <name type="synonym">Pseudaletia separata</name>
    <dbReference type="NCBI Taxonomy" id="271217"/>
    <lineage>
        <taxon>Eukaryota</taxon>
        <taxon>Metazoa</taxon>
        <taxon>Ecdysozoa</taxon>
        <taxon>Arthropoda</taxon>
        <taxon>Hexapoda</taxon>
        <taxon>Insecta</taxon>
        <taxon>Pterygota</taxon>
        <taxon>Neoptera</taxon>
        <taxon>Endopterygota</taxon>
        <taxon>Lepidoptera</taxon>
        <taxon>Glossata</taxon>
        <taxon>Ditrysia</taxon>
        <taxon>Noctuoidea</taxon>
        <taxon>Noctuidae</taxon>
        <taxon>Noctuinae</taxon>
        <taxon>Hadenini</taxon>
        <taxon>Mythimna</taxon>
    </lineage>
</organism>
<accession>A0AAD8DRX4</accession>
<reference evidence="7" key="1">
    <citation type="submission" date="2023-03" db="EMBL/GenBank/DDBJ databases">
        <title>Chromosome-level genomes of two armyworms, Mythimna separata and Mythimna loreyi, provide insights into the biosynthesis and reception of sex pheromones.</title>
        <authorList>
            <person name="Zhao H."/>
        </authorList>
    </citation>
    <scope>NUCLEOTIDE SEQUENCE</scope>
    <source>
        <strain evidence="7">BeijingLab</strain>
        <tissue evidence="7">Pupa</tissue>
    </source>
</reference>
<dbReference type="InterPro" id="IPR005829">
    <property type="entry name" value="Sugar_transporter_CS"/>
</dbReference>
<dbReference type="SUPFAM" id="SSF103473">
    <property type="entry name" value="MFS general substrate transporter"/>
    <property type="match status" value="1"/>
</dbReference>
<keyword evidence="3 5" id="KW-1133">Transmembrane helix</keyword>
<feature type="transmembrane region" description="Helical" evidence="5">
    <location>
        <begin position="424"/>
        <end position="445"/>
    </location>
</feature>
<sequence>MCCESLFRSSWLQTPRALAEDIDVRNEDRKLVMADKRRDSNAEGPGHHKGSLFARPLDLDDVLVNELGQFGRYQILNLLLVSVPIILSAFMFEYIFSAAAIPHRCQIPECGETGKSEVFRPQWITNAIPAADNANGFVSCARYEPAGGNGTLDYCPANLFNDREQDCDGFVYARDNSCVYDFDLGCQDWLRTLAGTLSSVGNLLVLPIAGYISDRFGRRVALVISITNVAIFGIIRAFSVNYPMYLTLQLLQTMFGAGTFSSSYIFATEFVGPKYRVFTSATCSAMFAVGQMVLGGMAWLIEPWRYMILAIHIPCLLIISYYWILSESVRWLLSQKKYDEAKKVLQRVARRNRTTISEQSIEALCNPPEPAKVVDADVSNLFTGIFRSRILLRRVCTTPIWWITATFVYYGLSINATSLSETMHLNYILTCAIEIPGFYTAVLILDRIGRKPTLSGGYLFSAACNIAFAFIPNDLTTLRLVVYLFAKFGISVVFTSLYLFTSELYPTQYRHRLLAFSSMVGRVGSIIAPLTPVLMDYWPGIPSVMFGAMGILSGILVLTQPETLGTKMPDTLEEAEALSTPQSKINRK</sequence>
<dbReference type="PANTHER" id="PTHR24064">
    <property type="entry name" value="SOLUTE CARRIER FAMILY 22 MEMBER"/>
    <property type="match status" value="1"/>
</dbReference>
<dbReference type="Proteomes" id="UP001231518">
    <property type="component" value="Chromosome 14"/>
</dbReference>
<name>A0AAD8DRX4_MYTSE</name>
<feature type="transmembrane region" description="Helical" evidence="5">
    <location>
        <begin position="391"/>
        <end position="412"/>
    </location>
</feature>
<keyword evidence="4 5" id="KW-0472">Membrane</keyword>
<protein>
    <recommendedName>
        <fullName evidence="6">Major facilitator superfamily (MFS) profile domain-containing protein</fullName>
    </recommendedName>
</protein>
<feature type="transmembrane region" description="Helical" evidence="5">
    <location>
        <begin position="457"/>
        <end position="475"/>
    </location>
</feature>
<evidence type="ECO:0000256" key="4">
    <source>
        <dbReference type="ARBA" id="ARBA00023136"/>
    </source>
</evidence>
<dbReference type="PROSITE" id="PS50850">
    <property type="entry name" value="MFS"/>
    <property type="match status" value="1"/>
</dbReference>
<feature type="transmembrane region" description="Helical" evidence="5">
    <location>
        <begin position="537"/>
        <end position="558"/>
    </location>
</feature>
<feature type="transmembrane region" description="Helical" evidence="5">
    <location>
        <begin position="278"/>
        <end position="300"/>
    </location>
</feature>
<dbReference type="InterPro" id="IPR020846">
    <property type="entry name" value="MFS_dom"/>
</dbReference>
<proteinExistence type="predicted"/>
<comment type="caution">
    <text evidence="7">The sequence shown here is derived from an EMBL/GenBank/DDBJ whole genome shotgun (WGS) entry which is preliminary data.</text>
</comment>
<keyword evidence="2 5" id="KW-0812">Transmembrane</keyword>
<dbReference type="GO" id="GO:0016020">
    <property type="term" value="C:membrane"/>
    <property type="evidence" value="ECO:0007669"/>
    <property type="project" value="UniProtKB-SubCell"/>
</dbReference>
<dbReference type="GO" id="GO:0022857">
    <property type="term" value="F:transmembrane transporter activity"/>
    <property type="evidence" value="ECO:0007669"/>
    <property type="project" value="InterPro"/>
</dbReference>
<evidence type="ECO:0000313" key="7">
    <source>
        <dbReference type="EMBL" id="KAJ8716892.1"/>
    </source>
</evidence>
<dbReference type="InterPro" id="IPR011701">
    <property type="entry name" value="MFS"/>
</dbReference>